<dbReference type="EMBL" id="JANAVB010039220">
    <property type="protein sequence ID" value="KAJ6799784.1"/>
    <property type="molecule type" value="Genomic_DNA"/>
</dbReference>
<comment type="caution">
    <text evidence="1">The sequence shown here is derived from an EMBL/GenBank/DDBJ whole genome shotgun (WGS) entry which is preliminary data.</text>
</comment>
<name>A0AAX6E711_IRIPA</name>
<evidence type="ECO:0000313" key="1">
    <source>
        <dbReference type="EMBL" id="KAJ6799784.1"/>
    </source>
</evidence>
<dbReference type="AlphaFoldDB" id="A0AAX6E711"/>
<organism evidence="1 2">
    <name type="scientific">Iris pallida</name>
    <name type="common">Sweet iris</name>
    <dbReference type="NCBI Taxonomy" id="29817"/>
    <lineage>
        <taxon>Eukaryota</taxon>
        <taxon>Viridiplantae</taxon>
        <taxon>Streptophyta</taxon>
        <taxon>Embryophyta</taxon>
        <taxon>Tracheophyta</taxon>
        <taxon>Spermatophyta</taxon>
        <taxon>Magnoliopsida</taxon>
        <taxon>Liliopsida</taxon>
        <taxon>Asparagales</taxon>
        <taxon>Iridaceae</taxon>
        <taxon>Iridoideae</taxon>
        <taxon>Irideae</taxon>
        <taxon>Iris</taxon>
    </lineage>
</organism>
<dbReference type="Proteomes" id="UP001140949">
    <property type="component" value="Unassembled WGS sequence"/>
</dbReference>
<sequence length="44" mass="4969">MAVLHEVDRWENAFGSGSARHTRSSVVWHWCLVPMIDRGCGRSA</sequence>
<reference evidence="1" key="1">
    <citation type="journal article" date="2023" name="GigaByte">
        <title>Genome assembly of the bearded iris, Iris pallida Lam.</title>
        <authorList>
            <person name="Bruccoleri R.E."/>
            <person name="Oakeley E.J."/>
            <person name="Faust A.M.E."/>
            <person name="Altorfer M."/>
            <person name="Dessus-Babus S."/>
            <person name="Burckhardt D."/>
            <person name="Oertli M."/>
            <person name="Naumann U."/>
            <person name="Petersen F."/>
            <person name="Wong J."/>
        </authorList>
    </citation>
    <scope>NUCLEOTIDE SEQUENCE</scope>
    <source>
        <strain evidence="1">GSM-AAB239-AS_SAM_17_03QT</strain>
    </source>
</reference>
<reference evidence="1" key="2">
    <citation type="submission" date="2023-04" db="EMBL/GenBank/DDBJ databases">
        <authorList>
            <person name="Bruccoleri R.E."/>
            <person name="Oakeley E.J."/>
            <person name="Faust A.-M."/>
            <person name="Dessus-Babus S."/>
            <person name="Altorfer M."/>
            <person name="Burckhardt D."/>
            <person name="Oertli M."/>
            <person name="Naumann U."/>
            <person name="Petersen F."/>
            <person name="Wong J."/>
        </authorList>
    </citation>
    <scope>NUCLEOTIDE SEQUENCE</scope>
    <source>
        <strain evidence="1">GSM-AAB239-AS_SAM_17_03QT</strain>
        <tissue evidence="1">Leaf</tissue>
    </source>
</reference>
<proteinExistence type="predicted"/>
<accession>A0AAX6E711</accession>
<keyword evidence="2" id="KW-1185">Reference proteome</keyword>
<evidence type="ECO:0000313" key="2">
    <source>
        <dbReference type="Proteomes" id="UP001140949"/>
    </source>
</evidence>
<gene>
    <name evidence="1" type="ORF">M6B38_203550</name>
</gene>
<protein>
    <submittedName>
        <fullName evidence="1">Uncharacterized protein</fullName>
    </submittedName>
</protein>